<organism evidence="2 3">
    <name type="scientific">Pseudomonas syringae pv. coriandricola</name>
    <dbReference type="NCBI Taxonomy" id="264453"/>
    <lineage>
        <taxon>Bacteria</taxon>
        <taxon>Pseudomonadati</taxon>
        <taxon>Pseudomonadota</taxon>
        <taxon>Gammaproteobacteria</taxon>
        <taxon>Pseudomonadales</taxon>
        <taxon>Pseudomonadaceae</taxon>
        <taxon>Pseudomonas</taxon>
    </lineage>
</organism>
<dbReference type="EMBL" id="RBOV01000102">
    <property type="protein sequence ID" value="RMN13416.1"/>
    <property type="molecule type" value="Genomic_DNA"/>
</dbReference>
<accession>A0A0P9NMX8</accession>
<evidence type="ECO:0000313" key="2">
    <source>
        <dbReference type="EMBL" id="RMN13416.1"/>
    </source>
</evidence>
<dbReference type="GO" id="GO:0016853">
    <property type="term" value="F:isomerase activity"/>
    <property type="evidence" value="ECO:0007669"/>
    <property type="project" value="UniProtKB-KW"/>
</dbReference>
<dbReference type="SMART" id="SM00998">
    <property type="entry name" value="ADSL_C"/>
    <property type="match status" value="1"/>
</dbReference>
<dbReference type="Pfam" id="PF10397">
    <property type="entry name" value="ADSL_C"/>
    <property type="match status" value="1"/>
</dbReference>
<dbReference type="InterPro" id="IPR019468">
    <property type="entry name" value="AdenyloSucc_lyase_C"/>
</dbReference>
<dbReference type="SUPFAM" id="SSF48557">
    <property type="entry name" value="L-aspartase-like"/>
    <property type="match status" value="1"/>
</dbReference>
<name>A0A0P9NMX8_9PSED</name>
<gene>
    <name evidence="2" type="ORF">ALQ65_03675</name>
</gene>
<dbReference type="PANTHER" id="PTHR43172:SF2">
    <property type="entry name" value="ADENYLOSUCCINATE LYASE C-TERMINAL DOMAIN-CONTAINING PROTEIN"/>
    <property type="match status" value="1"/>
</dbReference>
<sequence length="117" mass="13034">MSGSLQQALQVIPGLQVDAERMRVNLESTQGLVLAEAVSIALARRIGRDAAHHLIEHCCRRAVEQGAHLRQVLGENLQVSEQLSSDELDRLLDPAHYLGQARLWVERAVAEHTRISR</sequence>
<dbReference type="PANTHER" id="PTHR43172">
    <property type="entry name" value="ADENYLOSUCCINATE LYASE"/>
    <property type="match status" value="1"/>
</dbReference>
<protein>
    <submittedName>
        <fullName evidence="2">3-carboxy-cis,cis-muconate cycloisomerase</fullName>
    </submittedName>
</protein>
<dbReference type="InterPro" id="IPR008948">
    <property type="entry name" value="L-Aspartase-like"/>
</dbReference>
<evidence type="ECO:0000313" key="3">
    <source>
        <dbReference type="Proteomes" id="UP000271468"/>
    </source>
</evidence>
<dbReference type="Proteomes" id="UP000271468">
    <property type="component" value="Unassembled WGS sequence"/>
</dbReference>
<comment type="caution">
    <text evidence="2">The sequence shown here is derived from an EMBL/GenBank/DDBJ whole genome shotgun (WGS) entry which is preliminary data.</text>
</comment>
<keyword evidence="2" id="KW-0413">Isomerase</keyword>
<dbReference type="AlphaFoldDB" id="A0A0P9NMX8"/>
<feature type="domain" description="Adenylosuccinate lyase C-terminal" evidence="1">
    <location>
        <begin position="30"/>
        <end position="109"/>
    </location>
</feature>
<dbReference type="Gene3D" id="1.10.40.30">
    <property type="entry name" value="Fumarase/aspartase (C-terminal domain)"/>
    <property type="match status" value="1"/>
</dbReference>
<proteinExistence type="predicted"/>
<evidence type="ECO:0000259" key="1">
    <source>
        <dbReference type="SMART" id="SM00998"/>
    </source>
</evidence>
<reference evidence="2 3" key="1">
    <citation type="submission" date="2018-08" db="EMBL/GenBank/DDBJ databases">
        <title>Recombination of ecologically and evolutionarily significant loci maintains genetic cohesion in the Pseudomonas syringae species complex.</title>
        <authorList>
            <person name="Dillon M."/>
            <person name="Thakur S."/>
            <person name="Almeida R.N.D."/>
            <person name="Weir B.S."/>
            <person name="Guttman D.S."/>
        </authorList>
    </citation>
    <scope>NUCLEOTIDE SEQUENCE [LARGE SCALE GENOMIC DNA]</scope>
    <source>
        <strain evidence="2 3">ICMP 12341</strain>
    </source>
</reference>
<dbReference type="FunFam" id="1.10.40.30:FF:000007">
    <property type="entry name" value="Adenylosuccinate lyase"/>
    <property type="match status" value="1"/>
</dbReference>